<evidence type="ECO:0000313" key="2">
    <source>
        <dbReference type="Proteomes" id="UP000030763"/>
    </source>
</evidence>
<dbReference type="GeneID" id="25334677"/>
<evidence type="ECO:0000313" key="1">
    <source>
        <dbReference type="EMBL" id="CDJ57174.1"/>
    </source>
</evidence>
<reference evidence="1" key="2">
    <citation type="submission" date="2013-10" db="EMBL/GenBank/DDBJ databases">
        <authorList>
            <person name="Aslett M."/>
        </authorList>
    </citation>
    <scope>NUCLEOTIDE SEQUENCE [LARGE SCALE GENOMIC DNA]</scope>
    <source>
        <strain evidence="1">Weybridge</strain>
    </source>
</reference>
<proteinExistence type="predicted"/>
<name>U6M422_EIMMA</name>
<protein>
    <submittedName>
        <fullName evidence="1">Uncharacterized protein</fullName>
    </submittedName>
</protein>
<dbReference type="EMBL" id="HG719230">
    <property type="protein sequence ID" value="CDJ57174.1"/>
    <property type="molecule type" value="Genomic_DNA"/>
</dbReference>
<dbReference type="VEuPathDB" id="ToxoDB:EMWEY_00006910"/>
<keyword evidence="2" id="KW-1185">Reference proteome</keyword>
<organism evidence="1 2">
    <name type="scientific">Eimeria maxima</name>
    <name type="common">Coccidian parasite</name>
    <dbReference type="NCBI Taxonomy" id="5804"/>
    <lineage>
        <taxon>Eukaryota</taxon>
        <taxon>Sar</taxon>
        <taxon>Alveolata</taxon>
        <taxon>Apicomplexa</taxon>
        <taxon>Conoidasida</taxon>
        <taxon>Coccidia</taxon>
        <taxon>Eucoccidiorida</taxon>
        <taxon>Eimeriorina</taxon>
        <taxon>Eimeriidae</taxon>
        <taxon>Eimeria</taxon>
    </lineage>
</organism>
<dbReference type="Proteomes" id="UP000030763">
    <property type="component" value="Unassembled WGS sequence"/>
</dbReference>
<sequence>MIVILENVFDQREGSLVFIEEEGLGRAADTLITAEQAAGGIRQDADELKKIESVLPTFTRPDHYADPDDRPGFPKGFIPDEEVSEYRKFFRWKQHRLYKHDKGQPIHGGVRRAPQPIP</sequence>
<gene>
    <name evidence="1" type="ORF">EMWEY_00006910</name>
</gene>
<dbReference type="OrthoDB" id="347986at2759"/>
<dbReference type="RefSeq" id="XP_013333824.1">
    <property type="nucleotide sequence ID" value="XM_013478370.1"/>
</dbReference>
<accession>U6M422</accession>
<dbReference type="AlphaFoldDB" id="U6M422"/>
<reference evidence="1" key="1">
    <citation type="submission" date="2013-10" db="EMBL/GenBank/DDBJ databases">
        <title>Genomic analysis of the causative agents of coccidiosis in chickens.</title>
        <authorList>
            <person name="Reid A.J."/>
            <person name="Blake D."/>
            <person name="Billington K."/>
            <person name="Browne H."/>
            <person name="Dunn M."/>
            <person name="Hung S."/>
            <person name="Kawahara F."/>
            <person name="Miranda-Saavedra D."/>
            <person name="Mourier T."/>
            <person name="Nagra H."/>
            <person name="Otto T.D."/>
            <person name="Rawlings N."/>
            <person name="Sanchez A."/>
            <person name="Sanders M."/>
            <person name="Subramaniam C."/>
            <person name="Tay Y."/>
            <person name="Dear P."/>
            <person name="Doerig C."/>
            <person name="Gruber A."/>
            <person name="Parkinson J."/>
            <person name="Shirley M."/>
            <person name="Wan K.L."/>
            <person name="Berriman M."/>
            <person name="Tomley F."/>
            <person name="Pain A."/>
        </authorList>
    </citation>
    <scope>NUCLEOTIDE SEQUENCE [LARGE SCALE GENOMIC DNA]</scope>
    <source>
        <strain evidence="1">Weybridge</strain>
    </source>
</reference>